<protein>
    <submittedName>
        <fullName evidence="1">Uncharacterized protein</fullName>
    </submittedName>
</protein>
<organism evidence="1 2">
    <name type="scientific">Streptomyces carpinensis</name>
    <dbReference type="NCBI Taxonomy" id="66369"/>
    <lineage>
        <taxon>Bacteria</taxon>
        <taxon>Bacillati</taxon>
        <taxon>Actinomycetota</taxon>
        <taxon>Actinomycetes</taxon>
        <taxon>Kitasatosporales</taxon>
        <taxon>Streptomycetaceae</taxon>
        <taxon>Streptomyces</taxon>
    </lineage>
</organism>
<keyword evidence="2" id="KW-1185">Reference proteome</keyword>
<sequence length="92" mass="10052">MTNVEQPTFCSSRPVPGQLLTAACGECGHAQVLHIGVEHCPVCELVHHNERMRAVTSETTVQVEITGDATALERAVRAETRRPLRWSGLHPA</sequence>
<dbReference type="EMBL" id="JBEPCU010000496">
    <property type="protein sequence ID" value="MER6980153.1"/>
    <property type="molecule type" value="Genomic_DNA"/>
</dbReference>
<name>A0ABV1W7I6_9ACTN</name>
<evidence type="ECO:0000313" key="1">
    <source>
        <dbReference type="EMBL" id="MER6980153.1"/>
    </source>
</evidence>
<dbReference type="RefSeq" id="WP_143668112.1">
    <property type="nucleotide sequence ID" value="NZ_MUBM01000192.1"/>
</dbReference>
<accession>A0ABV1W7I6</accession>
<comment type="caution">
    <text evidence="1">The sequence shown here is derived from an EMBL/GenBank/DDBJ whole genome shotgun (WGS) entry which is preliminary data.</text>
</comment>
<dbReference type="Proteomes" id="UP001458415">
    <property type="component" value="Unassembled WGS sequence"/>
</dbReference>
<reference evidence="1 2" key="1">
    <citation type="submission" date="2024-06" db="EMBL/GenBank/DDBJ databases">
        <title>The Natural Products Discovery Center: Release of the First 8490 Sequenced Strains for Exploring Actinobacteria Biosynthetic Diversity.</title>
        <authorList>
            <person name="Kalkreuter E."/>
            <person name="Kautsar S.A."/>
            <person name="Yang D."/>
            <person name="Bader C.D."/>
            <person name="Teijaro C.N."/>
            <person name="Fluegel L."/>
            <person name="Davis C.M."/>
            <person name="Simpson J.R."/>
            <person name="Lauterbach L."/>
            <person name="Steele A.D."/>
            <person name="Gui C."/>
            <person name="Meng S."/>
            <person name="Li G."/>
            <person name="Viehrig K."/>
            <person name="Ye F."/>
            <person name="Su P."/>
            <person name="Kiefer A.F."/>
            <person name="Nichols A."/>
            <person name="Cepeda A.J."/>
            <person name="Yan W."/>
            <person name="Fan B."/>
            <person name="Jiang Y."/>
            <person name="Adhikari A."/>
            <person name="Zheng C.-J."/>
            <person name="Schuster L."/>
            <person name="Cowan T.M."/>
            <person name="Smanski M.J."/>
            <person name="Chevrette M.G."/>
            <person name="De Carvalho L.P.S."/>
            <person name="Shen B."/>
        </authorList>
    </citation>
    <scope>NUCLEOTIDE SEQUENCE [LARGE SCALE GENOMIC DNA]</scope>
    <source>
        <strain evidence="1 2">NPDC000634</strain>
    </source>
</reference>
<evidence type="ECO:0000313" key="2">
    <source>
        <dbReference type="Proteomes" id="UP001458415"/>
    </source>
</evidence>
<gene>
    <name evidence="1" type="ORF">ABT317_25070</name>
</gene>
<proteinExistence type="predicted"/>